<dbReference type="Gene3D" id="1.25.40.20">
    <property type="entry name" value="Ankyrin repeat-containing domain"/>
    <property type="match status" value="3"/>
</dbReference>
<feature type="repeat" description="ANK" evidence="2">
    <location>
        <begin position="953"/>
        <end position="985"/>
    </location>
</feature>
<feature type="repeat" description="ANK" evidence="2">
    <location>
        <begin position="987"/>
        <end position="1019"/>
    </location>
</feature>
<dbReference type="GO" id="GO:0009116">
    <property type="term" value="P:nucleoside metabolic process"/>
    <property type="evidence" value="ECO:0007669"/>
    <property type="project" value="InterPro"/>
</dbReference>
<dbReference type="Pfam" id="PF22939">
    <property type="entry name" value="WHD_GPIID"/>
    <property type="match status" value="1"/>
</dbReference>
<dbReference type="InterPro" id="IPR002110">
    <property type="entry name" value="Ankyrin_rpt"/>
</dbReference>
<sequence length="1111" mass="124468">MSNPEDYTVGWICAITTEYVAAQAFLDERHDGPESVSHHDDNDYTLGKIGKHNVVIAVLPDGEYGIASAAGVARDMLSSFPNIRIGLMVGIGGGAPSQKHDIRLGDIVVSAPRDGNGGVFQYDFGKTIQDQCFRTTGFLNQPPSVLRTAVNGLKAQYEIDGHQIQERINGILEKNKRLRKKYQRPDQDSDRLYQSHVIHPASDESACATACGDDPGNLISRLKRTEEEDNPAVHFGVIASANQLMKDALVRDKLASERGVLCFEMEAAGLMNRFPCLVVRGICDYSDSHKNKNWQGYAAMTAAAFARDLLYRIPPNKVEAEKKITELLHSVLDTVSTTAANVQSMTSRLDREEDVEILNWLTPVEYGPQHSDFLRRRQPGTGQWLLDSAEYHTWLNSAKQTLFCPGMPGAGKTILTSIVVDDLITRFQNDTTTGIGFIYCNFRRNDEQRIEDLLASLLKQLARSQSSLPDSVKTLYDRHKDKNTRPSSDEISRALQFVVTLYSRVFIVIDALDECQISDGCRSNLLSRIFSLQAETGINFFATSRSIPDIEREFTGYPSREIIASEEDVRRYLDGHISQLPAFVSKIPNLQEEIKSEITEAVAGMFLLAQLYLDSLGDKTTAREIKNALKEFQKPNQRGSAQDKQQNALTQAYEYAIERIDGQKSGFRGLAKRVLSWITCAKRPLTTLELQHALAVNPGDAELDEENIPETDDIISVCAGLVTVDEESGIIRLVHYTTQNYLETHMFRLTPQNVENNDIAMAAIQKFITVICVSYLSFNTFDSGYCQTYVELEHRLESNPLYKYAAKNWGHHAREASVLCQEVMEFLKYETKVEASTQARYSRYFSYTQDFPRAMTGLHLAAYFGAEEIVKGLYLKGAETDPRDSYGRTPLSWAAENGYEAVVKRLLEKGADLESTDEDYGRTPLSWAVKKGHEAVVKQLLEKGANLESKENNGRTSLSWAATIGHEAIVKQLLEKGADLESRDEVYGRKPLTWAAINRHKAIVKQLLEKGANLESKDEVYGRTPLLWAEEKRHEAVVKQLLEKGADLESKDEEYSWTARPRRGAIVMQLLEKGANSEAKDKYGRTPLSLATEKGHKAVVKQLPRAAQLDQ</sequence>
<dbReference type="Proteomes" id="UP000054266">
    <property type="component" value="Unassembled WGS sequence"/>
</dbReference>
<protein>
    <submittedName>
        <fullName evidence="5">Uncharacterized protein</fullName>
    </submittedName>
</protein>
<dbReference type="SUPFAM" id="SSF48403">
    <property type="entry name" value="Ankyrin repeat"/>
    <property type="match status" value="1"/>
</dbReference>
<dbReference type="Pfam" id="PF24883">
    <property type="entry name" value="NPHP3_N"/>
    <property type="match status" value="1"/>
</dbReference>
<gene>
    <name evidence="5" type="ORF">PV04_06564</name>
</gene>
<dbReference type="PANTHER" id="PTHR46082:SF11">
    <property type="entry name" value="AAA+ ATPASE DOMAIN-CONTAINING PROTEIN-RELATED"/>
    <property type="match status" value="1"/>
</dbReference>
<dbReference type="PROSITE" id="PS50297">
    <property type="entry name" value="ANK_REP_REGION"/>
    <property type="match status" value="6"/>
</dbReference>
<feature type="repeat" description="ANK" evidence="2">
    <location>
        <begin position="1021"/>
        <end position="1053"/>
    </location>
</feature>
<reference evidence="5 6" key="1">
    <citation type="submission" date="2015-01" db="EMBL/GenBank/DDBJ databases">
        <title>The Genome Sequence of Capronia semiimmersa CBS27337.</title>
        <authorList>
            <consortium name="The Broad Institute Genomics Platform"/>
            <person name="Cuomo C."/>
            <person name="de Hoog S."/>
            <person name="Gorbushina A."/>
            <person name="Stielow B."/>
            <person name="Teixiera M."/>
            <person name="Abouelleil A."/>
            <person name="Chapman S.B."/>
            <person name="Priest M."/>
            <person name="Young S.K."/>
            <person name="Wortman J."/>
            <person name="Nusbaum C."/>
            <person name="Birren B."/>
        </authorList>
    </citation>
    <scope>NUCLEOTIDE SEQUENCE [LARGE SCALE GENOMIC DNA]</scope>
    <source>
        <strain evidence="5 6">CBS 27337</strain>
    </source>
</reference>
<dbReference type="Gene3D" id="3.40.50.1580">
    <property type="entry name" value="Nucleoside phosphorylase domain"/>
    <property type="match status" value="1"/>
</dbReference>
<name>A0A0D2FKN1_9EURO</name>
<dbReference type="SUPFAM" id="SSF53167">
    <property type="entry name" value="Purine and uridine phosphorylases"/>
    <property type="match status" value="1"/>
</dbReference>
<dbReference type="InterPro" id="IPR036770">
    <property type="entry name" value="Ankyrin_rpt-contain_sf"/>
</dbReference>
<dbReference type="HOGENOM" id="CLU_000288_34_2_1"/>
<dbReference type="PANTHER" id="PTHR46082">
    <property type="entry name" value="ATP/GTP-BINDING PROTEIN-RELATED"/>
    <property type="match status" value="1"/>
</dbReference>
<evidence type="ECO:0000313" key="6">
    <source>
        <dbReference type="Proteomes" id="UP000054266"/>
    </source>
</evidence>
<keyword evidence="1" id="KW-0677">Repeat</keyword>
<dbReference type="InterPro" id="IPR053137">
    <property type="entry name" value="NLR-like"/>
</dbReference>
<feature type="repeat" description="ANK" evidence="2">
    <location>
        <begin position="920"/>
        <end position="952"/>
    </location>
</feature>
<dbReference type="GO" id="GO:0003824">
    <property type="term" value="F:catalytic activity"/>
    <property type="evidence" value="ECO:0007669"/>
    <property type="project" value="InterPro"/>
</dbReference>
<evidence type="ECO:0000259" key="3">
    <source>
        <dbReference type="Pfam" id="PF22939"/>
    </source>
</evidence>
<dbReference type="EMBL" id="KN846959">
    <property type="protein sequence ID" value="KIW67300.1"/>
    <property type="molecule type" value="Genomic_DNA"/>
</dbReference>
<evidence type="ECO:0000259" key="4">
    <source>
        <dbReference type="Pfam" id="PF24883"/>
    </source>
</evidence>
<dbReference type="STRING" id="5601.A0A0D2FKN1"/>
<dbReference type="InterPro" id="IPR054471">
    <property type="entry name" value="GPIID_WHD"/>
</dbReference>
<proteinExistence type="predicted"/>
<accession>A0A0D2FKN1</accession>
<evidence type="ECO:0000313" key="5">
    <source>
        <dbReference type="EMBL" id="KIW67300.1"/>
    </source>
</evidence>
<feature type="repeat" description="ANK" evidence="2">
    <location>
        <begin position="886"/>
        <end position="918"/>
    </location>
</feature>
<dbReference type="InterPro" id="IPR056884">
    <property type="entry name" value="NPHP3-like_N"/>
</dbReference>
<feature type="repeat" description="ANK" evidence="2">
    <location>
        <begin position="853"/>
        <end position="885"/>
    </location>
</feature>
<dbReference type="InterPro" id="IPR035994">
    <property type="entry name" value="Nucleoside_phosphorylase_sf"/>
</dbReference>
<dbReference type="Gene3D" id="3.40.50.300">
    <property type="entry name" value="P-loop containing nucleotide triphosphate hydrolases"/>
    <property type="match status" value="1"/>
</dbReference>
<dbReference type="SMART" id="SM00248">
    <property type="entry name" value="ANK"/>
    <property type="match status" value="7"/>
</dbReference>
<dbReference type="AlphaFoldDB" id="A0A0D2FKN1"/>
<dbReference type="Pfam" id="PF12796">
    <property type="entry name" value="Ank_2"/>
    <property type="match status" value="2"/>
</dbReference>
<dbReference type="PRINTS" id="PR01415">
    <property type="entry name" value="ANKYRIN"/>
</dbReference>
<evidence type="ECO:0000256" key="1">
    <source>
        <dbReference type="ARBA" id="ARBA00022737"/>
    </source>
</evidence>
<keyword evidence="6" id="KW-1185">Reference proteome</keyword>
<feature type="domain" description="Nephrocystin 3-like N-terminal" evidence="4">
    <location>
        <begin position="380"/>
        <end position="545"/>
    </location>
</feature>
<dbReference type="SUPFAM" id="SSF52540">
    <property type="entry name" value="P-loop containing nucleoside triphosphate hydrolases"/>
    <property type="match status" value="1"/>
</dbReference>
<evidence type="ECO:0000256" key="2">
    <source>
        <dbReference type="PROSITE-ProRule" id="PRU00023"/>
    </source>
</evidence>
<keyword evidence="2" id="KW-0040">ANK repeat</keyword>
<feature type="domain" description="GPI inositol-deacylase winged helix" evidence="3">
    <location>
        <begin position="664"/>
        <end position="743"/>
    </location>
</feature>
<dbReference type="PROSITE" id="PS50088">
    <property type="entry name" value="ANK_REPEAT"/>
    <property type="match status" value="6"/>
</dbReference>
<organism evidence="5 6">
    <name type="scientific">Phialophora macrospora</name>
    <dbReference type="NCBI Taxonomy" id="1851006"/>
    <lineage>
        <taxon>Eukaryota</taxon>
        <taxon>Fungi</taxon>
        <taxon>Dikarya</taxon>
        <taxon>Ascomycota</taxon>
        <taxon>Pezizomycotina</taxon>
        <taxon>Eurotiomycetes</taxon>
        <taxon>Chaetothyriomycetidae</taxon>
        <taxon>Chaetothyriales</taxon>
        <taxon>Herpotrichiellaceae</taxon>
        <taxon>Phialophora</taxon>
    </lineage>
</organism>
<dbReference type="InterPro" id="IPR027417">
    <property type="entry name" value="P-loop_NTPase"/>
</dbReference>